<dbReference type="GO" id="GO:0016491">
    <property type="term" value="F:oxidoreductase activity"/>
    <property type="evidence" value="ECO:0007669"/>
    <property type="project" value="UniProtKB-KW"/>
</dbReference>
<sequence>MLKYTNKLHSKRVLVLGGTSGVGYSVAEAALEYGAEVIISGSTDAKVERILARLRGTAGGQREGAQIAGKACDLADTASLETNLEALLKFATEDGKRKLDHVVFTAGDALKLKPLAEMTTDLVGAAMAVRFTGALMLAKLLNLSEDGEGKYLRRSFESSFTLTGGTNTAKPMPMFTLAAGVGGGIEGLARGLAVAMKPVRVNTVALGAVKTEIFGSLPQENLEATLEGFKKQTLTGTVGRPEDAAEIYLYIMRDYLVDGTVVSSDGGRLLV</sequence>
<comment type="similarity">
    <text evidence="1">Belongs to the short-chain dehydrogenases/reductases (SDR) family.</text>
</comment>
<dbReference type="PANTHER" id="PTHR43477">
    <property type="entry name" value="DIHYDROANTICAPSIN 7-DEHYDROGENASE"/>
    <property type="match status" value="1"/>
</dbReference>
<dbReference type="Gene3D" id="3.40.50.720">
    <property type="entry name" value="NAD(P)-binding Rossmann-like Domain"/>
    <property type="match status" value="1"/>
</dbReference>
<protein>
    <submittedName>
        <fullName evidence="4">Uncharacterized protein</fullName>
    </submittedName>
</protein>
<evidence type="ECO:0000313" key="4">
    <source>
        <dbReference type="EMBL" id="KAK1750521.1"/>
    </source>
</evidence>
<dbReference type="Pfam" id="PF23441">
    <property type="entry name" value="SDR"/>
    <property type="match status" value="1"/>
</dbReference>
<accession>A0AAJ0F0V5</accession>
<proteinExistence type="inferred from homology"/>
<dbReference type="InterPro" id="IPR036291">
    <property type="entry name" value="NAD(P)-bd_dom_sf"/>
</dbReference>
<dbReference type="EMBL" id="MU839846">
    <property type="protein sequence ID" value="KAK1750521.1"/>
    <property type="molecule type" value="Genomic_DNA"/>
</dbReference>
<dbReference type="SUPFAM" id="SSF51735">
    <property type="entry name" value="NAD(P)-binding Rossmann-fold domains"/>
    <property type="match status" value="1"/>
</dbReference>
<keyword evidence="3" id="KW-0560">Oxidoreductase</keyword>
<name>A0AAJ0F0V5_9PEZI</name>
<organism evidence="4 5">
    <name type="scientific">Echria macrotheca</name>
    <dbReference type="NCBI Taxonomy" id="438768"/>
    <lineage>
        <taxon>Eukaryota</taxon>
        <taxon>Fungi</taxon>
        <taxon>Dikarya</taxon>
        <taxon>Ascomycota</taxon>
        <taxon>Pezizomycotina</taxon>
        <taxon>Sordariomycetes</taxon>
        <taxon>Sordariomycetidae</taxon>
        <taxon>Sordariales</taxon>
        <taxon>Schizotheciaceae</taxon>
        <taxon>Echria</taxon>
    </lineage>
</organism>
<keyword evidence="5" id="KW-1185">Reference proteome</keyword>
<dbReference type="AlphaFoldDB" id="A0AAJ0F0V5"/>
<dbReference type="PRINTS" id="PR00081">
    <property type="entry name" value="GDHRDH"/>
</dbReference>
<dbReference type="InterPro" id="IPR002347">
    <property type="entry name" value="SDR_fam"/>
</dbReference>
<dbReference type="InterPro" id="IPR057571">
    <property type="entry name" value="SDR_PhqE-like"/>
</dbReference>
<dbReference type="PANTHER" id="PTHR43477:SF1">
    <property type="entry name" value="DIHYDROANTICAPSIN 7-DEHYDROGENASE"/>
    <property type="match status" value="1"/>
</dbReference>
<evidence type="ECO:0000313" key="5">
    <source>
        <dbReference type="Proteomes" id="UP001239445"/>
    </source>
</evidence>
<keyword evidence="2" id="KW-0521">NADP</keyword>
<reference evidence="4" key="1">
    <citation type="submission" date="2023-06" db="EMBL/GenBank/DDBJ databases">
        <title>Genome-scale phylogeny and comparative genomics of the fungal order Sordariales.</title>
        <authorList>
            <consortium name="Lawrence Berkeley National Laboratory"/>
            <person name="Hensen N."/>
            <person name="Bonometti L."/>
            <person name="Westerberg I."/>
            <person name="Brannstrom I.O."/>
            <person name="Guillou S."/>
            <person name="Cros-Aarteil S."/>
            <person name="Calhoun S."/>
            <person name="Haridas S."/>
            <person name="Kuo A."/>
            <person name="Mondo S."/>
            <person name="Pangilinan J."/>
            <person name="Riley R."/>
            <person name="Labutti K."/>
            <person name="Andreopoulos B."/>
            <person name="Lipzen A."/>
            <person name="Chen C."/>
            <person name="Yanf M."/>
            <person name="Daum C."/>
            <person name="Ng V."/>
            <person name="Clum A."/>
            <person name="Steindorff A."/>
            <person name="Ohm R."/>
            <person name="Martin F."/>
            <person name="Silar P."/>
            <person name="Natvig D."/>
            <person name="Lalanne C."/>
            <person name="Gautier V."/>
            <person name="Ament-Velasquez S.L."/>
            <person name="Kruys A."/>
            <person name="Hutchinson M.I."/>
            <person name="Powell A.J."/>
            <person name="Barry K."/>
            <person name="Miller A.N."/>
            <person name="Grigoriev I.V."/>
            <person name="Debuchy R."/>
            <person name="Gladieux P."/>
            <person name="Thoren M.H."/>
            <person name="Johannesson H."/>
        </authorList>
    </citation>
    <scope>NUCLEOTIDE SEQUENCE</scope>
    <source>
        <strain evidence="4">PSN4</strain>
    </source>
</reference>
<dbReference type="InterPro" id="IPR051122">
    <property type="entry name" value="SDR_DHRS6-like"/>
</dbReference>
<evidence type="ECO:0000256" key="1">
    <source>
        <dbReference type="ARBA" id="ARBA00006484"/>
    </source>
</evidence>
<evidence type="ECO:0000256" key="2">
    <source>
        <dbReference type="ARBA" id="ARBA00022857"/>
    </source>
</evidence>
<comment type="caution">
    <text evidence="4">The sequence shown here is derived from an EMBL/GenBank/DDBJ whole genome shotgun (WGS) entry which is preliminary data.</text>
</comment>
<gene>
    <name evidence="4" type="ORF">QBC47DRAFT_118568</name>
</gene>
<dbReference type="Proteomes" id="UP001239445">
    <property type="component" value="Unassembled WGS sequence"/>
</dbReference>
<evidence type="ECO:0000256" key="3">
    <source>
        <dbReference type="ARBA" id="ARBA00023002"/>
    </source>
</evidence>